<feature type="active site" description="Nucleophile" evidence="11">
    <location>
        <position position="18"/>
    </location>
</feature>
<evidence type="ECO:0000313" key="13">
    <source>
        <dbReference type="Proteomes" id="UP000038040"/>
    </source>
</evidence>
<dbReference type="EMBL" id="UYYG01001173">
    <property type="protein sequence ID" value="VDN58897.1"/>
    <property type="molecule type" value="Genomic_DNA"/>
</dbReference>
<dbReference type="PROSITE" id="PS51476">
    <property type="entry name" value="PROTEASOME_BETA_2"/>
    <property type="match status" value="1"/>
</dbReference>
<protein>
    <recommendedName>
        <fullName evidence="3">proteasome endopeptidase complex</fullName>
        <ecNumber evidence="3">3.4.25.1</ecNumber>
    </recommendedName>
</protein>
<evidence type="ECO:0000256" key="9">
    <source>
        <dbReference type="ARBA" id="ARBA00023145"/>
    </source>
</evidence>
<evidence type="ECO:0000313" key="14">
    <source>
        <dbReference type="Proteomes" id="UP000274756"/>
    </source>
</evidence>
<dbReference type="PANTHER" id="PTHR32194">
    <property type="entry name" value="METALLOPROTEASE TLDD"/>
    <property type="match status" value="1"/>
</dbReference>
<evidence type="ECO:0000256" key="4">
    <source>
        <dbReference type="ARBA" id="ARBA00022490"/>
    </source>
</evidence>
<name>A0A158Q4K0_DRAME</name>
<dbReference type="GO" id="GO:0004298">
    <property type="term" value="F:threonine-type endopeptidase activity"/>
    <property type="evidence" value="ECO:0007669"/>
    <property type="project" value="UniProtKB-KW"/>
</dbReference>
<evidence type="ECO:0000256" key="5">
    <source>
        <dbReference type="ARBA" id="ARBA00022670"/>
    </source>
</evidence>
<dbReference type="AlphaFoldDB" id="A0A158Q4K0"/>
<proteinExistence type="predicted"/>
<comment type="subunit">
    <text evidence="10">The 26S proteasome consists of a 20S proteasome core and two 19S regulatory subunits. The 20S proteasome core is composed of 28 subunits that are arranged in four stacked rings, resulting in a barrel-shaped structure. The two end rings are each formed by seven alpha subunits, and the two central rings are each formed by seven beta subunits. The catalytic chamber with the active sites is on the inside of the barrel.</text>
</comment>
<dbReference type="WBParaSite" id="DME_0000507101-mRNA-1">
    <property type="protein sequence ID" value="DME_0000507101-mRNA-1"/>
    <property type="gene ID" value="DME_0000507101"/>
</dbReference>
<evidence type="ECO:0000256" key="7">
    <source>
        <dbReference type="ARBA" id="ARBA00022801"/>
    </source>
</evidence>
<keyword evidence="7" id="KW-0378">Hydrolase</keyword>
<keyword evidence="6" id="KW-0888">Threonine protease</keyword>
<keyword evidence="8" id="KW-0647">Proteasome</keyword>
<dbReference type="EC" id="3.4.25.1" evidence="3"/>
<dbReference type="STRING" id="318479.A0A158Q4K0"/>
<dbReference type="InterPro" id="IPR001353">
    <property type="entry name" value="Proteasome_sua/b"/>
</dbReference>
<evidence type="ECO:0000256" key="6">
    <source>
        <dbReference type="ARBA" id="ARBA00022698"/>
    </source>
</evidence>
<keyword evidence="4" id="KW-0963">Cytoplasm</keyword>
<evidence type="ECO:0000256" key="8">
    <source>
        <dbReference type="ARBA" id="ARBA00022942"/>
    </source>
</evidence>
<keyword evidence="5" id="KW-0645">Protease</keyword>
<dbReference type="PANTHER" id="PTHR32194:SF3">
    <property type="entry name" value="PROTEASOME SUBUNIT BETA"/>
    <property type="match status" value="1"/>
</dbReference>
<comment type="catalytic activity">
    <reaction evidence="1">
        <text>Cleavage of peptide bonds with very broad specificity.</text>
        <dbReference type="EC" id="3.4.25.1"/>
    </reaction>
</comment>
<evidence type="ECO:0000256" key="2">
    <source>
        <dbReference type="ARBA" id="ARBA00004123"/>
    </source>
</evidence>
<dbReference type="InterPro" id="IPR029055">
    <property type="entry name" value="Ntn_hydrolases_N"/>
</dbReference>
<dbReference type="Gene3D" id="3.60.20.10">
    <property type="entry name" value="Glutamine Phosphoribosylpyrophosphate, subunit 1, domain 1"/>
    <property type="match status" value="1"/>
</dbReference>
<dbReference type="Proteomes" id="UP000038040">
    <property type="component" value="Unplaced"/>
</dbReference>
<keyword evidence="14" id="KW-1185">Reference proteome</keyword>
<dbReference type="PRINTS" id="PR00141">
    <property type="entry name" value="PROTEASOME"/>
</dbReference>
<accession>A0A158Q4K0</accession>
<evidence type="ECO:0000256" key="11">
    <source>
        <dbReference type="PIRSR" id="PIRSR600243-1"/>
    </source>
</evidence>
<gene>
    <name evidence="12" type="ORF">DME_LOCUS8870</name>
</gene>
<evidence type="ECO:0000256" key="1">
    <source>
        <dbReference type="ARBA" id="ARBA00001198"/>
    </source>
</evidence>
<dbReference type="GO" id="GO:0005634">
    <property type="term" value="C:nucleus"/>
    <property type="evidence" value="ECO:0007669"/>
    <property type="project" value="UniProtKB-SubCell"/>
</dbReference>
<dbReference type="SUPFAM" id="SSF56235">
    <property type="entry name" value="N-terminal nucleophile aminohydrolases (Ntn hydrolases)"/>
    <property type="match status" value="1"/>
</dbReference>
<evidence type="ECO:0000313" key="15">
    <source>
        <dbReference type="WBParaSite" id="DME_0000507101-mRNA-1"/>
    </source>
</evidence>
<evidence type="ECO:0000256" key="10">
    <source>
        <dbReference type="ARBA" id="ARBA00026071"/>
    </source>
</evidence>
<dbReference type="GO" id="GO:0005839">
    <property type="term" value="C:proteasome core complex"/>
    <property type="evidence" value="ECO:0007669"/>
    <property type="project" value="InterPro"/>
</dbReference>
<dbReference type="OrthoDB" id="37597at2759"/>
<dbReference type="GO" id="GO:0051603">
    <property type="term" value="P:proteolysis involved in protein catabolic process"/>
    <property type="evidence" value="ECO:0007669"/>
    <property type="project" value="InterPro"/>
</dbReference>
<comment type="subcellular location">
    <subcellularLocation>
        <location evidence="2">Nucleus</location>
    </subcellularLocation>
</comment>
<dbReference type="InterPro" id="IPR023333">
    <property type="entry name" value="Proteasome_suB-type"/>
</dbReference>
<dbReference type="InterPro" id="IPR000243">
    <property type="entry name" value="Pept_T1A_subB"/>
</dbReference>
<evidence type="ECO:0000313" key="12">
    <source>
        <dbReference type="EMBL" id="VDN58897.1"/>
    </source>
</evidence>
<organism evidence="13 15">
    <name type="scientific">Dracunculus medinensis</name>
    <name type="common">Guinea worm</name>
    <dbReference type="NCBI Taxonomy" id="318479"/>
    <lineage>
        <taxon>Eukaryota</taxon>
        <taxon>Metazoa</taxon>
        <taxon>Ecdysozoa</taxon>
        <taxon>Nematoda</taxon>
        <taxon>Chromadorea</taxon>
        <taxon>Rhabditida</taxon>
        <taxon>Spirurina</taxon>
        <taxon>Dracunculoidea</taxon>
        <taxon>Dracunculidae</taxon>
        <taxon>Dracunculus</taxon>
    </lineage>
</organism>
<dbReference type="GO" id="GO:0005737">
    <property type="term" value="C:cytoplasm"/>
    <property type="evidence" value="ECO:0007669"/>
    <property type="project" value="TreeGrafter"/>
</dbReference>
<dbReference type="Proteomes" id="UP000274756">
    <property type="component" value="Unassembled WGS sequence"/>
</dbReference>
<reference evidence="12 14" key="2">
    <citation type="submission" date="2018-11" db="EMBL/GenBank/DDBJ databases">
        <authorList>
            <consortium name="Pathogen Informatics"/>
        </authorList>
    </citation>
    <scope>NUCLEOTIDE SEQUENCE [LARGE SCALE GENOMIC DNA]</scope>
</reference>
<sequence length="233" mass="25874">MYFGKDSDAGHMQYRKGTTTLAFLYEPLTTNDVGGIIVAADSRATSKSCMKILDVSDRIVATMAGSAADCQFWTRIVAKYCKLYELREKTAITVAAASKYFSNVLYSYRSYNLQISSMVAGYDKRGSAIFMVNSEGQRVQLDICSVGSGSLDAYGVLDNFYKKKMSDDEAVKLARRAITLAAYRDSGSGGFCNMVHITPERIIRFPSLDVSQLFCEFADEIGRDIVYEPRDDN</sequence>
<reference evidence="15" key="1">
    <citation type="submission" date="2016-04" db="UniProtKB">
        <authorList>
            <consortium name="WormBaseParasite"/>
        </authorList>
    </citation>
    <scope>IDENTIFICATION</scope>
</reference>
<dbReference type="Pfam" id="PF00227">
    <property type="entry name" value="Proteasome"/>
    <property type="match status" value="1"/>
</dbReference>
<evidence type="ECO:0000256" key="3">
    <source>
        <dbReference type="ARBA" id="ARBA00012039"/>
    </source>
</evidence>
<keyword evidence="9" id="KW-0865">Zymogen</keyword>